<dbReference type="InterPro" id="IPR011240">
    <property type="entry name" value="Pesterase_YunD"/>
</dbReference>
<feature type="domain" description="5'-Nucleotidase C-terminal" evidence="4">
    <location>
        <begin position="278"/>
        <end position="351"/>
    </location>
</feature>
<dbReference type="EMBL" id="CP051177">
    <property type="protein sequence ID" value="QKX51481.1"/>
    <property type="molecule type" value="Genomic_DNA"/>
</dbReference>
<dbReference type="Pfam" id="PF02872">
    <property type="entry name" value="5_nucleotid_C"/>
    <property type="match status" value="1"/>
</dbReference>
<protein>
    <submittedName>
        <fullName evidence="5">Bifunctional metallophosphatase/5'-nucleotidase</fullName>
    </submittedName>
</protein>
<proteinExistence type="inferred from homology"/>
<dbReference type="InterPro" id="IPR029052">
    <property type="entry name" value="Metallo-depent_PP-like"/>
</dbReference>
<dbReference type="InterPro" id="IPR008334">
    <property type="entry name" value="5'-Nucleotdase_C"/>
</dbReference>
<dbReference type="PANTHER" id="PTHR11575:SF23">
    <property type="entry name" value="5-NUCLEOTIDASE FAMILY PROTEIN"/>
    <property type="match status" value="1"/>
</dbReference>
<evidence type="ECO:0000259" key="3">
    <source>
        <dbReference type="Pfam" id="PF00149"/>
    </source>
</evidence>
<dbReference type="GO" id="GO:0000166">
    <property type="term" value="F:nucleotide binding"/>
    <property type="evidence" value="ECO:0007669"/>
    <property type="project" value="UniProtKB-KW"/>
</dbReference>
<name>A0A7H8QDD8_9BACL</name>
<dbReference type="RefSeq" id="WP_036808299.1">
    <property type="nucleotide sequence ID" value="NZ_CP051177.1"/>
</dbReference>
<reference evidence="6" key="1">
    <citation type="submission" date="2020-06" db="EMBL/GenBank/DDBJ databases">
        <title>Isolation of Planomicrobium glaciei.</title>
        <authorList>
            <person name="Malisova L."/>
            <person name="Safrankova R."/>
            <person name="Jakubu V."/>
            <person name="Spanelova P."/>
        </authorList>
    </citation>
    <scope>NUCLEOTIDE SEQUENCE [LARGE SCALE GENOMIC DNA]</scope>
    <source>
        <strain evidence="6">NRL-ATB46093</strain>
    </source>
</reference>
<dbReference type="Gene3D" id="3.90.780.10">
    <property type="entry name" value="5'-Nucleotidase, C-terminal domain"/>
    <property type="match status" value="1"/>
</dbReference>
<gene>
    <name evidence="5" type="ORF">HF394_13340</name>
</gene>
<dbReference type="PIRSF" id="PIRSF036361">
    <property type="entry name" value="YunD"/>
    <property type="match status" value="1"/>
</dbReference>
<feature type="domain" description="Calcineurin-like phosphoesterase" evidence="3">
    <location>
        <begin position="6"/>
        <end position="205"/>
    </location>
</feature>
<dbReference type="Gene3D" id="3.60.21.10">
    <property type="match status" value="1"/>
</dbReference>
<evidence type="ECO:0000256" key="1">
    <source>
        <dbReference type="ARBA" id="ARBA00022729"/>
    </source>
</evidence>
<dbReference type="SUPFAM" id="SSF55816">
    <property type="entry name" value="5'-nucleotidase (syn. UDP-sugar hydrolase), C-terminal domain"/>
    <property type="match status" value="1"/>
</dbReference>
<dbReference type="GO" id="GO:0008253">
    <property type="term" value="F:5'-nucleotidase activity"/>
    <property type="evidence" value="ECO:0007669"/>
    <property type="project" value="TreeGrafter"/>
</dbReference>
<dbReference type="GO" id="GO:0008768">
    <property type="term" value="F:UDP-sugar diphosphatase activity"/>
    <property type="evidence" value="ECO:0007669"/>
    <property type="project" value="TreeGrafter"/>
</dbReference>
<dbReference type="SUPFAM" id="SSF56300">
    <property type="entry name" value="Metallo-dependent phosphatases"/>
    <property type="match status" value="1"/>
</dbReference>
<dbReference type="CDD" id="cd00845">
    <property type="entry name" value="MPP_UshA_N_like"/>
    <property type="match status" value="1"/>
</dbReference>
<dbReference type="InterPro" id="IPR036907">
    <property type="entry name" value="5'-Nucleotdase_C_sf"/>
</dbReference>
<dbReference type="GO" id="GO:0009166">
    <property type="term" value="P:nucleotide catabolic process"/>
    <property type="evidence" value="ECO:0007669"/>
    <property type="project" value="InterPro"/>
</dbReference>
<dbReference type="PRINTS" id="PR01607">
    <property type="entry name" value="APYRASEFAMLY"/>
</dbReference>
<dbReference type="InterPro" id="IPR006179">
    <property type="entry name" value="5_nucleotidase/apyrase"/>
</dbReference>
<dbReference type="InterPro" id="IPR004843">
    <property type="entry name" value="Calcineurin-like_PHP"/>
</dbReference>
<evidence type="ECO:0000256" key="2">
    <source>
        <dbReference type="RuleBase" id="RU362119"/>
    </source>
</evidence>
<dbReference type="PANTHER" id="PTHR11575">
    <property type="entry name" value="5'-NUCLEOTIDASE-RELATED"/>
    <property type="match status" value="1"/>
</dbReference>
<keyword evidence="1" id="KW-0732">Signal</keyword>
<keyword evidence="2" id="KW-0378">Hydrolase</keyword>
<accession>A0A7H8QDD8</accession>
<organism evidence="5 6">
    <name type="scientific">Planococcus glaciei</name>
    <dbReference type="NCBI Taxonomy" id="459472"/>
    <lineage>
        <taxon>Bacteria</taxon>
        <taxon>Bacillati</taxon>
        <taxon>Bacillota</taxon>
        <taxon>Bacilli</taxon>
        <taxon>Bacillales</taxon>
        <taxon>Caryophanaceae</taxon>
        <taxon>Planococcus</taxon>
    </lineage>
</organism>
<keyword evidence="2" id="KW-0547">Nucleotide-binding</keyword>
<dbReference type="Pfam" id="PF00149">
    <property type="entry name" value="Metallophos"/>
    <property type="match status" value="1"/>
</dbReference>
<dbReference type="AlphaFoldDB" id="A0A7H8QDD8"/>
<evidence type="ECO:0000259" key="4">
    <source>
        <dbReference type="Pfam" id="PF02872"/>
    </source>
</evidence>
<dbReference type="GO" id="GO:0030288">
    <property type="term" value="C:outer membrane-bounded periplasmic space"/>
    <property type="evidence" value="ECO:0007669"/>
    <property type="project" value="TreeGrafter"/>
</dbReference>
<evidence type="ECO:0000313" key="5">
    <source>
        <dbReference type="EMBL" id="QKX51481.1"/>
    </source>
</evidence>
<dbReference type="Proteomes" id="UP000509222">
    <property type="component" value="Chromosome"/>
</dbReference>
<evidence type="ECO:0000313" key="6">
    <source>
        <dbReference type="Proteomes" id="UP000509222"/>
    </source>
</evidence>
<comment type="similarity">
    <text evidence="2">Belongs to the 5'-nucleotidase family.</text>
</comment>
<keyword evidence="6" id="KW-1185">Reference proteome</keyword>
<sequence length="447" mass="50470">MGETIHIYHTNDLHSHFSNWPRIKNLLAERKRWHEEEGDVCLILDIGDHVDRSHPYTEGTAGKGNVDLLNDAEYDAVTIGNNEGITLSKEELDELYVQADFDVIVANLHEPNGDRPEWAKPHRLIETKSGYTIGLVGATAEFTPFYKRLGWTVSDAKNAIIESVEAIKGEADLIVCLSHLGVKEDEYLAELCPDIDVILGAHTHHIFHEGKIIGNTLLGAAGKFGMYIGHVTIEPFLQEKKAQLIETATLQSSDDTFNELLIEQGKAQLDEPIFYNEKELKAEWFKDSALAELFGEALLEFSGAPCALFNAGLFMEDMPIGKATRYDFHKMLPHPINPCLIELTGAELKEIYMQSLNAEWPHIELKGMGFRGAVVGKMIRVGLELRNHQLFVGGKPAAHDETFELITLDMFTFGYFFPTLKRAPKKYFMPEFLRDVFSQYFRSKAIR</sequence>